<gene>
    <name evidence="1" type="ORF">EVAR_47901_1</name>
</gene>
<keyword evidence="2" id="KW-1185">Reference proteome</keyword>
<protein>
    <submittedName>
        <fullName evidence="1">Uncharacterized protein</fullName>
    </submittedName>
</protein>
<proteinExistence type="predicted"/>
<dbReference type="EMBL" id="BGZK01001127">
    <property type="protein sequence ID" value="GBP71955.1"/>
    <property type="molecule type" value="Genomic_DNA"/>
</dbReference>
<comment type="caution">
    <text evidence="1">The sequence shown here is derived from an EMBL/GenBank/DDBJ whole genome shotgun (WGS) entry which is preliminary data.</text>
</comment>
<accession>A0A4C1YC88</accession>
<dbReference type="AlphaFoldDB" id="A0A4C1YC88"/>
<evidence type="ECO:0000313" key="2">
    <source>
        <dbReference type="Proteomes" id="UP000299102"/>
    </source>
</evidence>
<reference evidence="1 2" key="1">
    <citation type="journal article" date="2019" name="Commun. Biol.">
        <title>The bagworm genome reveals a unique fibroin gene that provides high tensile strength.</title>
        <authorList>
            <person name="Kono N."/>
            <person name="Nakamura H."/>
            <person name="Ohtoshi R."/>
            <person name="Tomita M."/>
            <person name="Numata K."/>
            <person name="Arakawa K."/>
        </authorList>
    </citation>
    <scope>NUCLEOTIDE SEQUENCE [LARGE SCALE GENOMIC DNA]</scope>
</reference>
<dbReference type="Proteomes" id="UP000299102">
    <property type="component" value="Unassembled WGS sequence"/>
</dbReference>
<sequence length="96" mass="10578">MRQSTGTDADGLRPAVRAEGTMRGFEIQVVGLIELDSDVLLHKRDSKLSPPKTRNTNLIEAAKGDVGVNRVRSPRIICPRYPPKCWHAEPLSNADS</sequence>
<name>A0A4C1YC88_EUMVA</name>
<evidence type="ECO:0000313" key="1">
    <source>
        <dbReference type="EMBL" id="GBP71955.1"/>
    </source>
</evidence>
<organism evidence="1 2">
    <name type="scientific">Eumeta variegata</name>
    <name type="common">Bagworm moth</name>
    <name type="synonym">Eumeta japonica</name>
    <dbReference type="NCBI Taxonomy" id="151549"/>
    <lineage>
        <taxon>Eukaryota</taxon>
        <taxon>Metazoa</taxon>
        <taxon>Ecdysozoa</taxon>
        <taxon>Arthropoda</taxon>
        <taxon>Hexapoda</taxon>
        <taxon>Insecta</taxon>
        <taxon>Pterygota</taxon>
        <taxon>Neoptera</taxon>
        <taxon>Endopterygota</taxon>
        <taxon>Lepidoptera</taxon>
        <taxon>Glossata</taxon>
        <taxon>Ditrysia</taxon>
        <taxon>Tineoidea</taxon>
        <taxon>Psychidae</taxon>
        <taxon>Oiketicinae</taxon>
        <taxon>Eumeta</taxon>
    </lineage>
</organism>